<evidence type="ECO:0000256" key="1">
    <source>
        <dbReference type="ARBA" id="ARBA00023172"/>
    </source>
</evidence>
<proteinExistence type="predicted"/>
<dbReference type="STRING" id="525640.SAMN04487971_109112"/>
<feature type="domain" description="Tyr recombinase" evidence="2">
    <location>
        <begin position="162"/>
        <end position="346"/>
    </location>
</feature>
<reference evidence="4" key="1">
    <citation type="submission" date="2016-10" db="EMBL/GenBank/DDBJ databases">
        <authorList>
            <person name="Varghese N."/>
            <person name="Submissions S."/>
        </authorList>
    </citation>
    <scope>NUCLEOTIDE SEQUENCE [LARGE SCALE GENOMIC DNA]</scope>
    <source>
        <strain evidence="4">CGMCC 1.7655</strain>
    </source>
</reference>
<keyword evidence="4" id="KW-1185">Reference proteome</keyword>
<dbReference type="Proteomes" id="UP000199555">
    <property type="component" value="Unassembled WGS sequence"/>
</dbReference>
<protein>
    <recommendedName>
        <fullName evidence="2">Tyr recombinase domain-containing protein</fullName>
    </recommendedName>
</protein>
<organism evidence="3 4">
    <name type="scientific">Paracoccus chinensis</name>
    <dbReference type="NCBI Taxonomy" id="525640"/>
    <lineage>
        <taxon>Bacteria</taxon>
        <taxon>Pseudomonadati</taxon>
        <taxon>Pseudomonadota</taxon>
        <taxon>Alphaproteobacteria</taxon>
        <taxon>Rhodobacterales</taxon>
        <taxon>Paracoccaceae</taxon>
        <taxon>Paracoccus</taxon>
    </lineage>
</organism>
<dbReference type="SUPFAM" id="SSF56349">
    <property type="entry name" value="DNA breaking-rejoining enzymes"/>
    <property type="match status" value="1"/>
</dbReference>
<keyword evidence="1" id="KW-0233">DNA recombination</keyword>
<sequence length="358" mass="39459">MTRVNLQGIHKVRSRLADGSIREYHYVGRGKGAVRFWSSDSGIRIGSPDYIAAFSAASPRGTAAQGKFRAVILAFLDSSDFQGLAPRTQADLRTSIYHPTNGIDAKFGGAPVAAFDDPRIRKQALDWRDKIGGKVGDDRIRHLQRIVGYGLDRAMLRQHHLRQVKATYKSNRAEVFWLPGEIEAFEKGAPPHVSRILVAACETGLRPGDLVELGPAHLHPTPGGQRLVVWTRKRRRLASIPVTPRMARLIADTPAGQATFLVNKGGHAYQHENYLGDAVSSWRDTLKLRPELRLYDARGTAATRLLEAGAELKEIATHMGWSLKHAAEVIERYVALSPAMTDGLAKKLTRGQTHPKPG</sequence>
<dbReference type="GO" id="GO:0006310">
    <property type="term" value="P:DNA recombination"/>
    <property type="evidence" value="ECO:0007669"/>
    <property type="project" value="UniProtKB-KW"/>
</dbReference>
<accession>A0A1G9JGF3</accession>
<dbReference type="AlphaFoldDB" id="A0A1G9JGF3"/>
<dbReference type="Gene3D" id="1.10.443.10">
    <property type="entry name" value="Intergrase catalytic core"/>
    <property type="match status" value="1"/>
</dbReference>
<evidence type="ECO:0000259" key="2">
    <source>
        <dbReference type="PROSITE" id="PS51898"/>
    </source>
</evidence>
<gene>
    <name evidence="3" type="ORF">SAMN04487971_109112</name>
</gene>
<name>A0A1G9JGF3_9RHOB</name>
<dbReference type="EMBL" id="FNGE01000009">
    <property type="protein sequence ID" value="SDL36204.1"/>
    <property type="molecule type" value="Genomic_DNA"/>
</dbReference>
<dbReference type="InterPro" id="IPR011010">
    <property type="entry name" value="DNA_brk_join_enz"/>
</dbReference>
<dbReference type="GO" id="GO:0015074">
    <property type="term" value="P:DNA integration"/>
    <property type="evidence" value="ECO:0007669"/>
    <property type="project" value="InterPro"/>
</dbReference>
<evidence type="ECO:0000313" key="3">
    <source>
        <dbReference type="EMBL" id="SDL36204.1"/>
    </source>
</evidence>
<dbReference type="GO" id="GO:0003677">
    <property type="term" value="F:DNA binding"/>
    <property type="evidence" value="ECO:0007669"/>
    <property type="project" value="InterPro"/>
</dbReference>
<dbReference type="InterPro" id="IPR002104">
    <property type="entry name" value="Integrase_catalytic"/>
</dbReference>
<dbReference type="PROSITE" id="PS51898">
    <property type="entry name" value="TYR_RECOMBINASE"/>
    <property type="match status" value="1"/>
</dbReference>
<dbReference type="RefSeq" id="WP_090755968.1">
    <property type="nucleotide sequence ID" value="NZ_FNGE01000009.1"/>
</dbReference>
<dbReference type="OrthoDB" id="7510934at2"/>
<evidence type="ECO:0000313" key="4">
    <source>
        <dbReference type="Proteomes" id="UP000199555"/>
    </source>
</evidence>
<dbReference type="InterPro" id="IPR013762">
    <property type="entry name" value="Integrase-like_cat_sf"/>
</dbReference>